<dbReference type="SUPFAM" id="SSF46955">
    <property type="entry name" value="Putative DNA-binding domain"/>
    <property type="match status" value="1"/>
</dbReference>
<evidence type="ECO:0000259" key="1">
    <source>
        <dbReference type="Pfam" id="PF12728"/>
    </source>
</evidence>
<evidence type="ECO:0000313" key="2">
    <source>
        <dbReference type="EMBL" id="BBD08421.1"/>
    </source>
</evidence>
<dbReference type="RefSeq" id="WP_126378498.1">
    <property type="nucleotide sequence ID" value="NZ_AP017378.1"/>
</dbReference>
<dbReference type="EMBL" id="AP017378">
    <property type="protein sequence ID" value="BBD08421.1"/>
    <property type="molecule type" value="Genomic_DNA"/>
</dbReference>
<feature type="domain" description="Helix-turn-helix" evidence="1">
    <location>
        <begin position="48"/>
        <end position="94"/>
    </location>
</feature>
<sequence>MSGENLLGKGFRDIATEAFQDALAALAESGQIVFVREAENPYQHRQAFTTREVAKLYGVSRRTLELWRSEGRGPRYTRHGKQVLYPRAALDNFFVKQAVLTVDDDGLL</sequence>
<dbReference type="KEGG" id="dfl:DFE_1695"/>
<keyword evidence="3" id="KW-1185">Reference proteome</keyword>
<evidence type="ECO:0000313" key="3">
    <source>
        <dbReference type="Proteomes" id="UP000269883"/>
    </source>
</evidence>
<dbReference type="Pfam" id="PF12728">
    <property type="entry name" value="HTH_17"/>
    <property type="match status" value="1"/>
</dbReference>
<reference evidence="2 3" key="1">
    <citation type="journal article" date="2018" name="Sci. Adv.">
        <title>Multi-heme cytochromes provide a pathway for survival in energy-limited environments.</title>
        <authorList>
            <person name="Deng X."/>
            <person name="Dohmae N."/>
            <person name="Nealson K.H."/>
            <person name="Hashimoto K."/>
            <person name="Okamoto A."/>
        </authorList>
    </citation>
    <scope>NUCLEOTIDE SEQUENCE [LARGE SCALE GENOMIC DNA]</scope>
    <source>
        <strain evidence="2 3">IS5</strain>
    </source>
</reference>
<proteinExistence type="predicted"/>
<protein>
    <recommendedName>
        <fullName evidence="1">Helix-turn-helix domain-containing protein</fullName>
    </recommendedName>
</protein>
<dbReference type="InterPro" id="IPR009061">
    <property type="entry name" value="DNA-bd_dom_put_sf"/>
</dbReference>
<dbReference type="AlphaFoldDB" id="A0A2Z6AYS9"/>
<dbReference type="InterPro" id="IPR041657">
    <property type="entry name" value="HTH_17"/>
</dbReference>
<organism evidence="2 3">
    <name type="scientific">Desulfovibrio ferrophilus</name>
    <dbReference type="NCBI Taxonomy" id="241368"/>
    <lineage>
        <taxon>Bacteria</taxon>
        <taxon>Pseudomonadati</taxon>
        <taxon>Thermodesulfobacteriota</taxon>
        <taxon>Desulfovibrionia</taxon>
        <taxon>Desulfovibrionales</taxon>
        <taxon>Desulfovibrionaceae</taxon>
        <taxon>Desulfovibrio</taxon>
    </lineage>
</organism>
<name>A0A2Z6AYS9_9BACT</name>
<dbReference type="Proteomes" id="UP000269883">
    <property type="component" value="Chromosome"/>
</dbReference>
<gene>
    <name evidence="2" type="ORF">DFE_1695</name>
</gene>
<accession>A0A2Z6AYS9</accession>
<dbReference type="OrthoDB" id="123463at2"/>